<name>A0A645H4K8_9ZZZZ</name>
<dbReference type="EMBL" id="VSSQ01086717">
    <property type="protein sequence ID" value="MPN33945.1"/>
    <property type="molecule type" value="Genomic_DNA"/>
</dbReference>
<evidence type="ECO:0000313" key="1">
    <source>
        <dbReference type="EMBL" id="MPN33945.1"/>
    </source>
</evidence>
<proteinExistence type="predicted"/>
<organism evidence="1">
    <name type="scientific">bioreactor metagenome</name>
    <dbReference type="NCBI Taxonomy" id="1076179"/>
    <lineage>
        <taxon>unclassified sequences</taxon>
        <taxon>metagenomes</taxon>
        <taxon>ecological metagenomes</taxon>
    </lineage>
</organism>
<dbReference type="AlphaFoldDB" id="A0A645H4K8"/>
<protein>
    <submittedName>
        <fullName evidence="1">Uncharacterized protein</fullName>
    </submittedName>
</protein>
<sequence length="79" mass="9125">MHPFTFGPVERRRCHTHVQSDDIPFGRIVGHRISTYGIFFVLSHPSPHLILIPFTLILIIDNKIGVFDLVVLWHPDLDI</sequence>
<accession>A0A645H4K8</accession>
<comment type="caution">
    <text evidence="1">The sequence shown here is derived from an EMBL/GenBank/DDBJ whole genome shotgun (WGS) entry which is preliminary data.</text>
</comment>
<gene>
    <name evidence="1" type="ORF">SDC9_181437</name>
</gene>
<reference evidence="1" key="1">
    <citation type="submission" date="2019-08" db="EMBL/GenBank/DDBJ databases">
        <authorList>
            <person name="Kucharzyk K."/>
            <person name="Murdoch R.W."/>
            <person name="Higgins S."/>
            <person name="Loffler F."/>
        </authorList>
    </citation>
    <scope>NUCLEOTIDE SEQUENCE</scope>
</reference>